<name>A0AAD4CXE2_ASPNN</name>
<keyword evidence="2" id="KW-1185">Reference proteome</keyword>
<dbReference type="InterPro" id="IPR041492">
    <property type="entry name" value="HAD_2"/>
</dbReference>
<evidence type="ECO:0000313" key="2">
    <source>
        <dbReference type="Proteomes" id="UP001194746"/>
    </source>
</evidence>
<reference evidence="1" key="1">
    <citation type="journal article" date="2019" name="Beilstein J. Org. Chem.">
        <title>Nanangenines: drimane sesquiterpenoids as the dominant metabolite cohort of a novel Australian fungus, Aspergillus nanangensis.</title>
        <authorList>
            <person name="Lacey H.J."/>
            <person name="Gilchrist C.L.M."/>
            <person name="Crombie A."/>
            <person name="Kalaitzis J.A."/>
            <person name="Vuong D."/>
            <person name="Rutledge P.J."/>
            <person name="Turner P."/>
            <person name="Pitt J.I."/>
            <person name="Lacey E."/>
            <person name="Chooi Y.H."/>
            <person name="Piggott A.M."/>
        </authorList>
    </citation>
    <scope>NUCLEOTIDE SEQUENCE</scope>
    <source>
        <strain evidence="1">MST-FP2251</strain>
    </source>
</reference>
<comment type="caution">
    <text evidence="1">The sequence shown here is derived from an EMBL/GenBank/DDBJ whole genome shotgun (WGS) entry which is preliminary data.</text>
</comment>
<sequence length="317" mass="35186">MPKAHQDLLGRMGSARSTIFDGIYVSANVGMRKPDLCFYNYVLEDIGLPSHAVVIVDDLQENVLAAQSLGIHGILFESHEELCRRIQNLLGDPVARGLRPARASLRENFSQLLIFEQMQNRGLVDLQSTDGIYGYFFGHQILTKDTLPRDLDTASMELTVCPVDKGLAQCVMDEMLSFVTADGILMAYFDQTRPRVDPVACVNILSLFHSYDRGNDVAATFAWVLSVLQHKAYIGGTRYYASADAFLYFLSRLASFIREKRCLDALVPLLKTRLAEQIGADGDSLSLAMRVLACQRFGISNQKYLATLEANQSNDGG</sequence>
<proteinExistence type="predicted"/>
<evidence type="ECO:0000313" key="1">
    <source>
        <dbReference type="EMBL" id="KAF9893553.1"/>
    </source>
</evidence>
<dbReference type="SUPFAM" id="SSF56784">
    <property type="entry name" value="HAD-like"/>
    <property type="match status" value="1"/>
</dbReference>
<organism evidence="1 2">
    <name type="scientific">Aspergillus nanangensis</name>
    <dbReference type="NCBI Taxonomy" id="2582783"/>
    <lineage>
        <taxon>Eukaryota</taxon>
        <taxon>Fungi</taxon>
        <taxon>Dikarya</taxon>
        <taxon>Ascomycota</taxon>
        <taxon>Pezizomycotina</taxon>
        <taxon>Eurotiomycetes</taxon>
        <taxon>Eurotiomycetidae</taxon>
        <taxon>Eurotiales</taxon>
        <taxon>Aspergillaceae</taxon>
        <taxon>Aspergillus</taxon>
        <taxon>Aspergillus subgen. Circumdati</taxon>
    </lineage>
</organism>
<dbReference type="InterPro" id="IPR006439">
    <property type="entry name" value="HAD-SF_hydro_IA"/>
</dbReference>
<dbReference type="NCBIfam" id="TIGR01509">
    <property type="entry name" value="HAD-SF-IA-v3"/>
    <property type="match status" value="1"/>
</dbReference>
<dbReference type="InterPro" id="IPR023214">
    <property type="entry name" value="HAD_sf"/>
</dbReference>
<dbReference type="GO" id="GO:0016791">
    <property type="term" value="F:phosphatase activity"/>
    <property type="evidence" value="ECO:0007669"/>
    <property type="project" value="UniProtKB-ARBA"/>
</dbReference>
<protein>
    <submittedName>
        <fullName evidence="1">Uncharacterized protein</fullName>
    </submittedName>
</protein>
<dbReference type="Pfam" id="PF13419">
    <property type="entry name" value="HAD_2"/>
    <property type="match status" value="1"/>
</dbReference>
<dbReference type="Proteomes" id="UP001194746">
    <property type="component" value="Unassembled WGS sequence"/>
</dbReference>
<accession>A0AAD4CXE2</accession>
<gene>
    <name evidence="1" type="ORF">FE257_010865</name>
</gene>
<reference evidence="1" key="2">
    <citation type="submission" date="2020-02" db="EMBL/GenBank/DDBJ databases">
        <authorList>
            <person name="Gilchrist C.L.M."/>
            <person name="Chooi Y.-H."/>
        </authorList>
    </citation>
    <scope>NUCLEOTIDE SEQUENCE</scope>
    <source>
        <strain evidence="1">MST-FP2251</strain>
    </source>
</reference>
<dbReference type="Gene3D" id="3.40.50.1000">
    <property type="entry name" value="HAD superfamily/HAD-like"/>
    <property type="match status" value="1"/>
</dbReference>
<dbReference type="EMBL" id="VCAU01000007">
    <property type="protein sequence ID" value="KAF9893553.1"/>
    <property type="molecule type" value="Genomic_DNA"/>
</dbReference>
<dbReference type="PANTHER" id="PTHR43611:SF3">
    <property type="entry name" value="FLAVIN MONONUCLEOTIDE HYDROLASE 1, CHLOROPLATIC"/>
    <property type="match status" value="1"/>
</dbReference>
<dbReference type="PANTHER" id="PTHR43611">
    <property type="entry name" value="ALPHA-D-GLUCOSE 1-PHOSPHATE PHOSPHATASE"/>
    <property type="match status" value="1"/>
</dbReference>
<dbReference type="InterPro" id="IPR036412">
    <property type="entry name" value="HAD-like_sf"/>
</dbReference>
<dbReference type="AlphaFoldDB" id="A0AAD4CXE2"/>